<feature type="binding site" evidence="5">
    <location>
        <position position="134"/>
    </location>
    <ligand>
        <name>ATP</name>
        <dbReference type="ChEBI" id="CHEBI:30616"/>
    </ligand>
</feature>
<dbReference type="CDD" id="cd01428">
    <property type="entry name" value="ADK"/>
    <property type="match status" value="1"/>
</dbReference>
<feature type="binding site" evidence="5">
    <location>
        <position position="157"/>
    </location>
    <ligand>
        <name>Zn(2+)</name>
        <dbReference type="ChEBI" id="CHEBI:29105"/>
        <note>structural</note>
    </ligand>
</feature>
<dbReference type="GO" id="GO:0005737">
    <property type="term" value="C:cytoplasm"/>
    <property type="evidence" value="ECO:0007669"/>
    <property type="project" value="UniProtKB-SubCell"/>
</dbReference>
<dbReference type="InterPro" id="IPR006259">
    <property type="entry name" value="Adenyl_kin_sub"/>
</dbReference>
<protein>
    <recommendedName>
        <fullName evidence="5 7">Adenylate kinase</fullName>
        <shortName evidence="5">AK</shortName>
        <ecNumber evidence="5 7">2.7.4.3</ecNumber>
    </recommendedName>
    <alternativeName>
        <fullName evidence="5">ATP-AMP transphosphorylase</fullName>
    </alternativeName>
    <alternativeName>
        <fullName evidence="5">ATP:AMP phosphotransferase</fullName>
    </alternativeName>
    <alternativeName>
        <fullName evidence="5">Adenylate monophosphate kinase</fullName>
    </alternativeName>
</protein>
<keyword evidence="5 7" id="KW-0067">ATP-binding</keyword>
<dbReference type="GO" id="GO:0044209">
    <property type="term" value="P:AMP salvage"/>
    <property type="evidence" value="ECO:0007669"/>
    <property type="project" value="UniProtKB-UniRule"/>
</dbReference>
<name>A0A6J4UHQ4_9BACT</name>
<feature type="binding site" evidence="5">
    <location>
        <begin position="10"/>
        <end position="15"/>
    </location>
    <ligand>
        <name>ATP</name>
        <dbReference type="ChEBI" id="CHEBI:30616"/>
    </ligand>
</feature>
<keyword evidence="5" id="KW-0479">Metal-binding</keyword>
<dbReference type="EMBL" id="CADCWL010000035">
    <property type="protein sequence ID" value="CAA9551133.1"/>
    <property type="molecule type" value="Genomic_DNA"/>
</dbReference>
<dbReference type="GO" id="GO:0004017">
    <property type="term" value="F:AMP kinase activity"/>
    <property type="evidence" value="ECO:0007669"/>
    <property type="project" value="UniProtKB-UniRule"/>
</dbReference>
<keyword evidence="1 5" id="KW-0808">Transferase</keyword>
<dbReference type="InterPro" id="IPR033690">
    <property type="entry name" value="Adenylat_kinase_CS"/>
</dbReference>
<evidence type="ECO:0000313" key="9">
    <source>
        <dbReference type="EMBL" id="CAA9551133.1"/>
    </source>
</evidence>
<dbReference type="PROSITE" id="PS00113">
    <property type="entry name" value="ADENYLATE_KINASE"/>
    <property type="match status" value="1"/>
</dbReference>
<evidence type="ECO:0000256" key="3">
    <source>
        <dbReference type="ARBA" id="ARBA00022741"/>
    </source>
</evidence>
<dbReference type="PRINTS" id="PR00094">
    <property type="entry name" value="ADENYLTKNASE"/>
</dbReference>
<feature type="region of interest" description="NMP" evidence="5">
    <location>
        <begin position="30"/>
        <end position="59"/>
    </location>
</feature>
<reference evidence="9" key="1">
    <citation type="submission" date="2020-02" db="EMBL/GenBank/DDBJ databases">
        <authorList>
            <person name="Meier V. D."/>
        </authorList>
    </citation>
    <scope>NUCLEOTIDE SEQUENCE</scope>
    <source>
        <strain evidence="9">AVDCRST_MAG19</strain>
    </source>
</reference>
<gene>
    <name evidence="5" type="primary">adk</name>
    <name evidence="9" type="ORF">AVDCRST_MAG19-826</name>
</gene>
<comment type="catalytic activity">
    <reaction evidence="5 7">
        <text>AMP + ATP = 2 ADP</text>
        <dbReference type="Rhea" id="RHEA:12973"/>
        <dbReference type="ChEBI" id="CHEBI:30616"/>
        <dbReference type="ChEBI" id="CHEBI:456215"/>
        <dbReference type="ChEBI" id="CHEBI:456216"/>
        <dbReference type="EC" id="2.7.4.3"/>
    </reaction>
</comment>
<feature type="binding site" evidence="5">
    <location>
        <position position="206"/>
    </location>
    <ligand>
        <name>ATP</name>
        <dbReference type="ChEBI" id="CHEBI:30616"/>
    </ligand>
</feature>
<proteinExistence type="inferred from homology"/>
<keyword evidence="4 5" id="KW-0418">Kinase</keyword>
<comment type="domain">
    <text evidence="5">Consists of three domains, a large central CORE domain and two small peripheral domains, NMPbind and LID, which undergo movements during catalysis. The LID domain closes over the site of phosphoryl transfer upon ATP binding. Assembling and dissambling the active center during each catalytic cycle provides an effective means to prevent ATP hydrolysis. Some bacteria have evolved a zinc-coordinating structure that stabilizes the LID domain.</text>
</comment>
<evidence type="ECO:0000256" key="5">
    <source>
        <dbReference type="HAMAP-Rule" id="MF_00235"/>
    </source>
</evidence>
<comment type="subcellular location">
    <subcellularLocation>
        <location evidence="5 7">Cytoplasm</location>
    </subcellularLocation>
</comment>
<keyword evidence="3 5" id="KW-0547">Nucleotide-binding</keyword>
<dbReference type="Pfam" id="PF00406">
    <property type="entry name" value="ADK"/>
    <property type="match status" value="1"/>
</dbReference>
<dbReference type="PANTHER" id="PTHR23359">
    <property type="entry name" value="NUCLEOTIDE KINASE"/>
    <property type="match status" value="1"/>
</dbReference>
<evidence type="ECO:0000259" key="8">
    <source>
        <dbReference type="Pfam" id="PF05191"/>
    </source>
</evidence>
<evidence type="ECO:0000256" key="2">
    <source>
        <dbReference type="ARBA" id="ARBA00022727"/>
    </source>
</evidence>
<evidence type="ECO:0000256" key="6">
    <source>
        <dbReference type="RuleBase" id="RU003330"/>
    </source>
</evidence>
<feature type="binding site" evidence="5">
    <location>
        <position position="178"/>
    </location>
    <ligand>
        <name>AMP</name>
        <dbReference type="ChEBI" id="CHEBI:456215"/>
    </ligand>
</feature>
<evidence type="ECO:0000256" key="7">
    <source>
        <dbReference type="RuleBase" id="RU003331"/>
    </source>
</evidence>
<feature type="region of interest" description="LID" evidence="5">
    <location>
        <begin position="133"/>
        <end position="170"/>
    </location>
</feature>
<feature type="binding site" evidence="5">
    <location>
        <begin position="57"/>
        <end position="59"/>
    </location>
    <ligand>
        <name>AMP</name>
        <dbReference type="ChEBI" id="CHEBI:456215"/>
    </ligand>
</feature>
<feature type="binding site" evidence="5">
    <location>
        <begin position="143"/>
        <end position="144"/>
    </location>
    <ligand>
        <name>ATP</name>
        <dbReference type="ChEBI" id="CHEBI:30616"/>
    </ligand>
</feature>
<feature type="binding site" evidence="5">
    <location>
        <position position="36"/>
    </location>
    <ligand>
        <name>AMP</name>
        <dbReference type="ChEBI" id="CHEBI:456215"/>
    </ligand>
</feature>
<dbReference type="NCBIfam" id="TIGR01351">
    <property type="entry name" value="adk"/>
    <property type="match status" value="1"/>
</dbReference>
<keyword evidence="5" id="KW-0862">Zinc</keyword>
<dbReference type="FunFam" id="3.40.50.300:FF:000106">
    <property type="entry name" value="Adenylate kinase mitochondrial"/>
    <property type="match status" value="1"/>
</dbReference>
<dbReference type="EC" id="2.7.4.3" evidence="5 7"/>
<sequence>MNVILMGPQGSGKGTQAGRIGPRLGLTQVATGELFRAAIAARTGLGRRIKDLYDRGDLVPDDLTIGLVEEKLDEIDRERDLGEGVGGALFDGFPRNREQAKALDAALARREQAITAVVRIDVPLAMLVARLAGRRVCKRCGAVYHVEFNPPRADGVCDRCGGEVVQREDDTAEAVTKRLEIYFKQTEPLLAYYEERGLVAAVDGDRPIEAVTEAIVAAITRHVPSANAAVSPTAGEQG</sequence>
<dbReference type="NCBIfam" id="NF001380">
    <property type="entry name" value="PRK00279.1-2"/>
    <property type="match status" value="1"/>
</dbReference>
<keyword evidence="2 5" id="KW-0545">Nucleotide biosynthesis</keyword>
<dbReference type="AlphaFoldDB" id="A0A6J4UHQ4"/>
<dbReference type="GO" id="GO:0005524">
    <property type="term" value="F:ATP binding"/>
    <property type="evidence" value="ECO:0007669"/>
    <property type="project" value="UniProtKB-UniRule"/>
</dbReference>
<feature type="binding site" evidence="5">
    <location>
        <position position="167"/>
    </location>
    <ligand>
        <name>AMP</name>
        <dbReference type="ChEBI" id="CHEBI:456215"/>
    </ligand>
</feature>
<keyword evidence="5" id="KW-0963">Cytoplasm</keyword>
<dbReference type="InterPro" id="IPR027417">
    <property type="entry name" value="P-loop_NTPase"/>
</dbReference>
<comment type="function">
    <text evidence="5">Catalyzes the reversible transfer of the terminal phosphate group between ATP and AMP. Plays an important role in cellular energy homeostasis and in adenine nucleotide metabolism.</text>
</comment>
<evidence type="ECO:0000256" key="4">
    <source>
        <dbReference type="ARBA" id="ARBA00022777"/>
    </source>
</evidence>
<dbReference type="UniPathway" id="UPA00588">
    <property type="reaction ID" value="UER00649"/>
</dbReference>
<feature type="binding site" evidence="5">
    <location>
        <position position="99"/>
    </location>
    <ligand>
        <name>AMP</name>
        <dbReference type="ChEBI" id="CHEBI:456215"/>
    </ligand>
</feature>
<feature type="binding site" evidence="5">
    <location>
        <position position="160"/>
    </location>
    <ligand>
        <name>Zn(2+)</name>
        <dbReference type="ChEBI" id="CHEBI:29105"/>
        <note>structural</note>
    </ligand>
</feature>
<dbReference type="NCBIfam" id="NF001381">
    <property type="entry name" value="PRK00279.1-3"/>
    <property type="match status" value="1"/>
</dbReference>
<feature type="binding site" evidence="5">
    <location>
        <position position="31"/>
    </location>
    <ligand>
        <name>AMP</name>
        <dbReference type="ChEBI" id="CHEBI:456215"/>
    </ligand>
</feature>
<evidence type="ECO:0000256" key="1">
    <source>
        <dbReference type="ARBA" id="ARBA00022679"/>
    </source>
</evidence>
<organism evidence="9">
    <name type="scientific">uncultured Thermomicrobiales bacterium</name>
    <dbReference type="NCBI Taxonomy" id="1645740"/>
    <lineage>
        <taxon>Bacteria</taxon>
        <taxon>Pseudomonadati</taxon>
        <taxon>Thermomicrobiota</taxon>
        <taxon>Thermomicrobia</taxon>
        <taxon>Thermomicrobiales</taxon>
        <taxon>environmental samples</taxon>
    </lineage>
</organism>
<feature type="binding site" evidence="5">
    <location>
        <begin position="92"/>
        <end position="95"/>
    </location>
    <ligand>
        <name>AMP</name>
        <dbReference type="ChEBI" id="CHEBI:456215"/>
    </ligand>
</feature>
<dbReference type="Gene3D" id="3.40.50.300">
    <property type="entry name" value="P-loop containing nucleotide triphosphate hydrolases"/>
    <property type="match status" value="1"/>
</dbReference>
<dbReference type="GO" id="GO:0008270">
    <property type="term" value="F:zinc ion binding"/>
    <property type="evidence" value="ECO:0007669"/>
    <property type="project" value="UniProtKB-UniRule"/>
</dbReference>
<feature type="domain" description="Adenylate kinase active site lid" evidence="8">
    <location>
        <begin position="134"/>
        <end position="169"/>
    </location>
</feature>
<dbReference type="Pfam" id="PF05191">
    <property type="entry name" value="ADK_lid"/>
    <property type="match status" value="1"/>
</dbReference>
<dbReference type="HAMAP" id="MF_00235">
    <property type="entry name" value="Adenylate_kinase_Adk"/>
    <property type="match status" value="1"/>
</dbReference>
<comment type="pathway">
    <text evidence="5">Purine metabolism; AMP biosynthesis via salvage pathway; AMP from ADP: step 1/1.</text>
</comment>
<comment type="similarity">
    <text evidence="5 6">Belongs to the adenylate kinase family.</text>
</comment>
<feature type="binding site" evidence="5">
    <location>
        <position position="140"/>
    </location>
    <ligand>
        <name>Zn(2+)</name>
        <dbReference type="ChEBI" id="CHEBI:29105"/>
        <note>structural</note>
    </ligand>
</feature>
<dbReference type="SUPFAM" id="SSF52540">
    <property type="entry name" value="P-loop containing nucleoside triphosphate hydrolases"/>
    <property type="match status" value="1"/>
</dbReference>
<accession>A0A6J4UHQ4</accession>
<feature type="binding site" evidence="5">
    <location>
        <position position="137"/>
    </location>
    <ligand>
        <name>Zn(2+)</name>
        <dbReference type="ChEBI" id="CHEBI:29105"/>
        <note>structural</note>
    </ligand>
</feature>
<dbReference type="InterPro" id="IPR007862">
    <property type="entry name" value="Adenylate_kinase_lid-dom"/>
</dbReference>
<comment type="subunit">
    <text evidence="5 7">Monomer.</text>
</comment>
<dbReference type="InterPro" id="IPR000850">
    <property type="entry name" value="Adenylat/UMP-CMP_kin"/>
</dbReference>